<keyword evidence="2" id="KW-1185">Reference proteome</keyword>
<sequence length="150" mass="15899">MIPWYLSAPSPYSLSPTRTSARVPQLNGSSHICNVERSLLVHGSAEALDSGEVKSTSVFESMATLSAAAGLRFVIVCPRDFAVTGISPSALRGGTCWSYARPVSLATPARTHEIVGPSDGARSRTVDDSRLVYSPLFPFRQDSVAGLSSV</sequence>
<protein>
    <submittedName>
        <fullName evidence="1">Uncharacterized protein</fullName>
    </submittedName>
</protein>
<reference evidence="1 2" key="1">
    <citation type="journal article" date="2016" name="Mol. Biol. Evol.">
        <title>Comparative Genomics of Early-Diverging Mushroom-Forming Fungi Provides Insights into the Origins of Lignocellulose Decay Capabilities.</title>
        <authorList>
            <person name="Nagy L.G."/>
            <person name="Riley R."/>
            <person name="Tritt A."/>
            <person name="Adam C."/>
            <person name="Daum C."/>
            <person name="Floudas D."/>
            <person name="Sun H."/>
            <person name="Yadav J.S."/>
            <person name="Pangilinan J."/>
            <person name="Larsson K.H."/>
            <person name="Matsuura K."/>
            <person name="Barry K."/>
            <person name="Labutti K."/>
            <person name="Kuo R."/>
            <person name="Ohm R.A."/>
            <person name="Bhattacharya S.S."/>
            <person name="Shirouzu T."/>
            <person name="Yoshinaga Y."/>
            <person name="Martin F.M."/>
            <person name="Grigoriev I.V."/>
            <person name="Hibbett D.S."/>
        </authorList>
    </citation>
    <scope>NUCLEOTIDE SEQUENCE [LARGE SCALE GENOMIC DNA]</scope>
    <source>
        <strain evidence="1 2">HHB12029</strain>
    </source>
</reference>
<accession>A0A165Z731</accession>
<name>A0A165Z731_EXIGL</name>
<evidence type="ECO:0000313" key="2">
    <source>
        <dbReference type="Proteomes" id="UP000077266"/>
    </source>
</evidence>
<dbReference type="Proteomes" id="UP000077266">
    <property type="component" value="Unassembled WGS sequence"/>
</dbReference>
<dbReference type="EMBL" id="KV426533">
    <property type="protein sequence ID" value="KZV79999.1"/>
    <property type="molecule type" value="Genomic_DNA"/>
</dbReference>
<dbReference type="AlphaFoldDB" id="A0A165Z731"/>
<dbReference type="InParanoid" id="A0A165Z731"/>
<organism evidence="1 2">
    <name type="scientific">Exidia glandulosa HHB12029</name>
    <dbReference type="NCBI Taxonomy" id="1314781"/>
    <lineage>
        <taxon>Eukaryota</taxon>
        <taxon>Fungi</taxon>
        <taxon>Dikarya</taxon>
        <taxon>Basidiomycota</taxon>
        <taxon>Agaricomycotina</taxon>
        <taxon>Agaricomycetes</taxon>
        <taxon>Auriculariales</taxon>
        <taxon>Exidiaceae</taxon>
        <taxon>Exidia</taxon>
    </lineage>
</organism>
<proteinExistence type="predicted"/>
<evidence type="ECO:0000313" key="1">
    <source>
        <dbReference type="EMBL" id="KZV79999.1"/>
    </source>
</evidence>
<gene>
    <name evidence="1" type="ORF">EXIGLDRAFT_440054</name>
</gene>